<dbReference type="PANTHER" id="PTHR46796:SF12">
    <property type="entry name" value="HTH-TYPE DNA-BINDING TRANSCRIPTIONAL ACTIVATOR EUTR"/>
    <property type="match status" value="1"/>
</dbReference>
<dbReference type="GO" id="GO:0043565">
    <property type="term" value="F:sequence-specific DNA binding"/>
    <property type="evidence" value="ECO:0007669"/>
    <property type="project" value="InterPro"/>
</dbReference>
<dbReference type="InterPro" id="IPR018060">
    <property type="entry name" value="HTH_AraC"/>
</dbReference>
<dbReference type="InterPro" id="IPR050204">
    <property type="entry name" value="AraC_XylS_family_regulators"/>
</dbReference>
<keyword evidence="2" id="KW-0238">DNA-binding</keyword>
<keyword evidence="3" id="KW-0804">Transcription</keyword>
<evidence type="ECO:0000313" key="6">
    <source>
        <dbReference type="Proteomes" id="UP000612585"/>
    </source>
</evidence>
<name>A0A8J4E5V5_9ACTN</name>
<evidence type="ECO:0000256" key="3">
    <source>
        <dbReference type="ARBA" id="ARBA00023163"/>
    </source>
</evidence>
<dbReference type="AlphaFoldDB" id="A0A8J4E5V5"/>
<dbReference type="PROSITE" id="PS01124">
    <property type="entry name" value="HTH_ARAC_FAMILY_2"/>
    <property type="match status" value="1"/>
</dbReference>
<evidence type="ECO:0000259" key="4">
    <source>
        <dbReference type="PROSITE" id="PS01124"/>
    </source>
</evidence>
<comment type="caution">
    <text evidence="5">The sequence shown here is derived from an EMBL/GenBank/DDBJ whole genome shotgun (WGS) entry which is preliminary data.</text>
</comment>
<dbReference type="SMART" id="SM00342">
    <property type="entry name" value="HTH_ARAC"/>
    <property type="match status" value="1"/>
</dbReference>
<dbReference type="InterPro" id="IPR018062">
    <property type="entry name" value="HTH_AraC-typ_CS"/>
</dbReference>
<feature type="domain" description="HTH araC/xylS-type" evidence="4">
    <location>
        <begin position="223"/>
        <end position="324"/>
    </location>
</feature>
<dbReference type="SUPFAM" id="SSF46689">
    <property type="entry name" value="Homeodomain-like"/>
    <property type="match status" value="2"/>
</dbReference>
<gene>
    <name evidence="5" type="ORF">Vau01_100600</name>
</gene>
<dbReference type="Pfam" id="PF14525">
    <property type="entry name" value="AraC_binding_2"/>
    <property type="match status" value="1"/>
</dbReference>
<evidence type="ECO:0000256" key="2">
    <source>
        <dbReference type="ARBA" id="ARBA00023125"/>
    </source>
</evidence>
<reference evidence="5" key="1">
    <citation type="submission" date="2021-01" db="EMBL/GenBank/DDBJ databases">
        <title>Whole genome shotgun sequence of Virgisporangium aurantiacum NBRC 16421.</title>
        <authorList>
            <person name="Komaki H."/>
            <person name="Tamura T."/>
        </authorList>
    </citation>
    <scope>NUCLEOTIDE SEQUENCE</scope>
    <source>
        <strain evidence="5">NBRC 16421</strain>
    </source>
</reference>
<dbReference type="RefSeq" id="WP_204008240.1">
    <property type="nucleotide sequence ID" value="NZ_BOPG01000079.1"/>
</dbReference>
<evidence type="ECO:0000313" key="5">
    <source>
        <dbReference type="EMBL" id="GIJ62544.1"/>
    </source>
</evidence>
<dbReference type="EMBL" id="BOPG01000079">
    <property type="protein sequence ID" value="GIJ62544.1"/>
    <property type="molecule type" value="Genomic_DNA"/>
</dbReference>
<dbReference type="GO" id="GO:0003700">
    <property type="term" value="F:DNA-binding transcription factor activity"/>
    <property type="evidence" value="ECO:0007669"/>
    <property type="project" value="InterPro"/>
</dbReference>
<organism evidence="5 6">
    <name type="scientific">Virgisporangium aurantiacum</name>
    <dbReference type="NCBI Taxonomy" id="175570"/>
    <lineage>
        <taxon>Bacteria</taxon>
        <taxon>Bacillati</taxon>
        <taxon>Actinomycetota</taxon>
        <taxon>Actinomycetes</taxon>
        <taxon>Micromonosporales</taxon>
        <taxon>Micromonosporaceae</taxon>
        <taxon>Virgisporangium</taxon>
    </lineage>
</organism>
<keyword evidence="1" id="KW-0805">Transcription regulation</keyword>
<keyword evidence="6" id="KW-1185">Reference proteome</keyword>
<dbReference type="InterPro" id="IPR035418">
    <property type="entry name" value="AraC-bd_2"/>
</dbReference>
<dbReference type="PANTHER" id="PTHR46796">
    <property type="entry name" value="HTH-TYPE TRANSCRIPTIONAL ACTIVATOR RHAS-RELATED"/>
    <property type="match status" value="1"/>
</dbReference>
<dbReference type="Proteomes" id="UP000612585">
    <property type="component" value="Unassembled WGS sequence"/>
</dbReference>
<dbReference type="Pfam" id="PF12833">
    <property type="entry name" value="HTH_18"/>
    <property type="match status" value="1"/>
</dbReference>
<protein>
    <recommendedName>
        <fullName evidence="4">HTH araC/xylS-type domain-containing protein</fullName>
    </recommendedName>
</protein>
<dbReference type="Gene3D" id="1.10.10.60">
    <property type="entry name" value="Homeodomain-like"/>
    <property type="match status" value="1"/>
</dbReference>
<accession>A0A8J4E5V5</accession>
<proteinExistence type="predicted"/>
<dbReference type="InterPro" id="IPR009057">
    <property type="entry name" value="Homeodomain-like_sf"/>
</dbReference>
<dbReference type="PROSITE" id="PS00041">
    <property type="entry name" value="HTH_ARAC_FAMILY_1"/>
    <property type="match status" value="2"/>
</dbReference>
<sequence>MEALDRHGVFRITTSDVDEARGAIATHFYSTFLDVVGPADALAAHFDVVRSGPVTIGDLRFGVDVVMRFGELGSYHVDVPLTGELAWQQARRPAVATPARAGVFQPVGDTTLDRWAADCRLLAVKIERTALESQLESLLDAPVHTPVTLDSEFDTTSGAGLSWGRLVRLLVAEASEPDGLLQSAGPAEHLQQSIIAGLLALASPRYRETAGYGMRGWTPRTVKRVLDAMHDAPASPFTMAALAATAGVSARALQEAFRRHVGMPPMTYLRNLRLAQAHRALGAAGSDAVTVAQIAHDSGFVHLGRFAAAYRTRYGVSPSHTLRG</sequence>
<evidence type="ECO:0000256" key="1">
    <source>
        <dbReference type="ARBA" id="ARBA00023015"/>
    </source>
</evidence>